<sequence length="367" mass="40576">MMTLVLGLLSISGLCAVLALLLEAAYAVFADYGPCRITINEGAKEFTVKGGGRLLGTLMDQGVFIPSACGGRGSCGLCKVTVLQGGGPILPTETPYMNDEELRRGTRLSCQVRLRGDVQLQIPEAFFLIKEFRTQVVGLKPLTPSIKEVHLKLIEPQEIVFKPGQFIQFQVPEYEGSSEPVYRAYSIASPASLKTEIKLVITRVERGIATTYIHDFLKEGDEVLINGPYGDFYLRHSNRPMVMIGTGSGLAPLLSILFQMADEHIDRPCTLYFGVRSRQDLFYQEEIHQLMGMLPRLRYVPVLSQPLAEDHWDGETGYVTDAVARGVSDGSQLEAYLCGNPLMINAAVKLLTERGVSEDRIFFDKFG</sequence>
<keyword evidence="2" id="KW-0285">Flavoprotein</keyword>
<dbReference type="Gene3D" id="2.40.30.10">
    <property type="entry name" value="Translation factors"/>
    <property type="match status" value="1"/>
</dbReference>
<dbReference type="GO" id="GO:0016491">
    <property type="term" value="F:oxidoreductase activity"/>
    <property type="evidence" value="ECO:0007669"/>
    <property type="project" value="InterPro"/>
</dbReference>
<keyword evidence="3" id="KW-0274">FAD</keyword>
<keyword evidence="7" id="KW-0830">Ubiquinone</keyword>
<dbReference type="OrthoDB" id="9806195at2"/>
<dbReference type="PANTHER" id="PTHR43644">
    <property type="entry name" value="NA(+)-TRANSLOCATING NADH-QUINONE REDUCTASE SUBUNIT"/>
    <property type="match status" value="1"/>
</dbReference>
<dbReference type="RefSeq" id="WP_123289351.1">
    <property type="nucleotide sequence ID" value="NZ_RJVA01000010.1"/>
</dbReference>
<dbReference type="Proteomes" id="UP000276223">
    <property type="component" value="Unassembled WGS sequence"/>
</dbReference>
<comment type="caution">
    <text evidence="7">The sequence shown here is derived from an EMBL/GenBank/DDBJ whole genome shotgun (WGS) entry which is preliminary data.</text>
</comment>
<name>A0A3N1VN61_9BACT</name>
<dbReference type="GO" id="GO:0051536">
    <property type="term" value="F:iron-sulfur cluster binding"/>
    <property type="evidence" value="ECO:0007669"/>
    <property type="project" value="InterPro"/>
</dbReference>
<dbReference type="InterPro" id="IPR008333">
    <property type="entry name" value="Cbr1-like_FAD-bd_dom"/>
</dbReference>
<dbReference type="PANTHER" id="PTHR43644:SF1">
    <property type="entry name" value="NAD(P)H-FLAVIN REDUCTASE"/>
    <property type="match status" value="1"/>
</dbReference>
<gene>
    <name evidence="7" type="ORF">EDC27_0821</name>
</gene>
<protein>
    <submittedName>
        <fullName evidence="7">Na+-transporting NADH:ubiquinone oxidoreductase subunit F</fullName>
    </submittedName>
</protein>
<accession>A0A3N1VN61</accession>
<dbReference type="EMBL" id="RJVA01000010">
    <property type="protein sequence ID" value="ROR01642.1"/>
    <property type="molecule type" value="Genomic_DNA"/>
</dbReference>
<dbReference type="SUPFAM" id="SSF54292">
    <property type="entry name" value="2Fe-2S ferredoxin-like"/>
    <property type="match status" value="1"/>
</dbReference>
<dbReference type="InterPro" id="IPR001709">
    <property type="entry name" value="Flavoprot_Pyr_Nucl_cyt_Rdtase"/>
</dbReference>
<dbReference type="Pfam" id="PF00175">
    <property type="entry name" value="NAD_binding_1"/>
    <property type="match status" value="1"/>
</dbReference>
<dbReference type="AlphaFoldDB" id="A0A3N1VN61"/>
<evidence type="ECO:0000313" key="7">
    <source>
        <dbReference type="EMBL" id="ROR01642.1"/>
    </source>
</evidence>
<organism evidence="7 8">
    <name type="scientific">Desulfosoma caldarium</name>
    <dbReference type="NCBI Taxonomy" id="610254"/>
    <lineage>
        <taxon>Bacteria</taxon>
        <taxon>Pseudomonadati</taxon>
        <taxon>Thermodesulfobacteriota</taxon>
        <taxon>Syntrophobacteria</taxon>
        <taxon>Syntrophobacterales</taxon>
        <taxon>Syntrophobacteraceae</taxon>
        <taxon>Desulfosoma</taxon>
    </lineage>
</organism>
<dbReference type="Pfam" id="PF00970">
    <property type="entry name" value="FAD_binding_6"/>
    <property type="match status" value="1"/>
</dbReference>
<dbReference type="InterPro" id="IPR036010">
    <property type="entry name" value="2Fe-2S_ferredoxin-like_sf"/>
</dbReference>
<dbReference type="PROSITE" id="PS51085">
    <property type="entry name" value="2FE2S_FER_2"/>
    <property type="match status" value="1"/>
</dbReference>
<dbReference type="PROSITE" id="PS51384">
    <property type="entry name" value="FAD_FR"/>
    <property type="match status" value="1"/>
</dbReference>
<dbReference type="PRINTS" id="PR00410">
    <property type="entry name" value="PHEHYDRXLASE"/>
</dbReference>
<evidence type="ECO:0000256" key="2">
    <source>
        <dbReference type="ARBA" id="ARBA00022630"/>
    </source>
</evidence>
<reference evidence="7 8" key="1">
    <citation type="submission" date="2018-11" db="EMBL/GenBank/DDBJ databases">
        <title>Genomic Encyclopedia of Type Strains, Phase IV (KMG-IV): sequencing the most valuable type-strain genomes for metagenomic binning, comparative biology and taxonomic classification.</title>
        <authorList>
            <person name="Goeker M."/>
        </authorList>
    </citation>
    <scope>NUCLEOTIDE SEQUENCE [LARGE SCALE GENOMIC DNA]</scope>
    <source>
        <strain evidence="7 8">DSM 22027</strain>
    </source>
</reference>
<keyword evidence="4" id="KW-0408">Iron</keyword>
<dbReference type="SUPFAM" id="SSF52343">
    <property type="entry name" value="Ferredoxin reductase-like, C-terminal NADP-linked domain"/>
    <property type="match status" value="1"/>
</dbReference>
<dbReference type="InterPro" id="IPR017938">
    <property type="entry name" value="Riboflavin_synthase-like_b-brl"/>
</dbReference>
<dbReference type="InterPro" id="IPR017927">
    <property type="entry name" value="FAD-bd_FR_type"/>
</dbReference>
<evidence type="ECO:0000313" key="8">
    <source>
        <dbReference type="Proteomes" id="UP000276223"/>
    </source>
</evidence>
<dbReference type="PRINTS" id="PR00371">
    <property type="entry name" value="FPNCR"/>
</dbReference>
<proteinExistence type="predicted"/>
<dbReference type="InterPro" id="IPR012675">
    <property type="entry name" value="Beta-grasp_dom_sf"/>
</dbReference>
<dbReference type="CDD" id="cd00207">
    <property type="entry name" value="fer2"/>
    <property type="match status" value="1"/>
</dbReference>
<evidence type="ECO:0000259" key="5">
    <source>
        <dbReference type="PROSITE" id="PS51085"/>
    </source>
</evidence>
<evidence type="ECO:0000256" key="3">
    <source>
        <dbReference type="ARBA" id="ARBA00022827"/>
    </source>
</evidence>
<evidence type="ECO:0000259" key="6">
    <source>
        <dbReference type="PROSITE" id="PS51384"/>
    </source>
</evidence>
<dbReference type="InterPro" id="IPR001041">
    <property type="entry name" value="2Fe-2S_ferredoxin-type"/>
</dbReference>
<keyword evidence="1" id="KW-0813">Transport</keyword>
<feature type="domain" description="FAD-binding FR-type" evidence="6">
    <location>
        <begin position="129"/>
        <end position="235"/>
    </location>
</feature>
<evidence type="ECO:0000256" key="1">
    <source>
        <dbReference type="ARBA" id="ARBA00022448"/>
    </source>
</evidence>
<dbReference type="InterPro" id="IPR039261">
    <property type="entry name" value="FNR_nucleotide-bd"/>
</dbReference>
<evidence type="ECO:0000256" key="4">
    <source>
        <dbReference type="ARBA" id="ARBA00023004"/>
    </source>
</evidence>
<dbReference type="Gene3D" id="3.40.50.80">
    <property type="entry name" value="Nucleotide-binding domain of ferredoxin-NADP reductase (FNR) module"/>
    <property type="match status" value="1"/>
</dbReference>
<dbReference type="Gene3D" id="3.10.20.30">
    <property type="match status" value="1"/>
</dbReference>
<dbReference type="Pfam" id="PF00111">
    <property type="entry name" value="Fer2"/>
    <property type="match status" value="1"/>
</dbReference>
<feature type="domain" description="2Fe-2S ferredoxin-type" evidence="5">
    <location>
        <begin position="35"/>
        <end position="126"/>
    </location>
</feature>
<dbReference type="SUPFAM" id="SSF63380">
    <property type="entry name" value="Riboflavin synthase domain-like"/>
    <property type="match status" value="1"/>
</dbReference>
<keyword evidence="8" id="KW-1185">Reference proteome</keyword>
<dbReference type="InterPro" id="IPR001433">
    <property type="entry name" value="OxRdtase_FAD/NAD-bd"/>
</dbReference>